<evidence type="ECO:0000313" key="2">
    <source>
        <dbReference type="Proteomes" id="UP000268313"/>
    </source>
</evidence>
<reference evidence="2" key="1">
    <citation type="submission" date="2018-09" db="EMBL/GenBank/DDBJ databases">
        <authorList>
            <person name="Livingstone P.G."/>
            <person name="Whitworth D.E."/>
        </authorList>
    </citation>
    <scope>NUCLEOTIDE SEQUENCE [LARGE SCALE GENOMIC DNA]</scope>
    <source>
        <strain evidence="2">CA043D</strain>
    </source>
</reference>
<dbReference type="AlphaFoldDB" id="A0A3A8JPC6"/>
<evidence type="ECO:0000313" key="1">
    <source>
        <dbReference type="EMBL" id="RKG97075.1"/>
    </source>
</evidence>
<proteinExistence type="predicted"/>
<name>A0A3A8JPC6_9BACT</name>
<keyword evidence="2" id="KW-1185">Reference proteome</keyword>
<protein>
    <submittedName>
        <fullName evidence="1">Uncharacterized protein</fullName>
    </submittedName>
</protein>
<organism evidence="1 2">
    <name type="scientific">Corallococcus carmarthensis</name>
    <dbReference type="NCBI Taxonomy" id="2316728"/>
    <lineage>
        <taxon>Bacteria</taxon>
        <taxon>Pseudomonadati</taxon>
        <taxon>Myxococcota</taxon>
        <taxon>Myxococcia</taxon>
        <taxon>Myxococcales</taxon>
        <taxon>Cystobacterineae</taxon>
        <taxon>Myxococcaceae</taxon>
        <taxon>Corallococcus</taxon>
    </lineage>
</organism>
<dbReference type="Proteomes" id="UP000268313">
    <property type="component" value="Unassembled WGS sequence"/>
</dbReference>
<accession>A0A3A8JPC6</accession>
<comment type="caution">
    <text evidence="1">The sequence shown here is derived from an EMBL/GenBank/DDBJ whole genome shotgun (WGS) entry which is preliminary data.</text>
</comment>
<gene>
    <name evidence="1" type="ORF">D7X32_33920</name>
</gene>
<sequence>MGHFPDYSWLQFSYEPGWNKKSQNPKLLRDNRWVYLHALMQMIHALRSVRTGEDYMPLELPDMFTWQDLPTSLKECVSERNFSILQEVIAKPPSEKGSHWNYEGAIQEKCGHWERAIMKMGLLRVPDKFERNQKAFEKMGRLEDPLGSHVIRFSIAAKLQYQFLDAFLQQHKKPFLRDFAYGQVAYTEDLVLMNPKKVSSISFVDTAVCLGFFQLLSYQDLSVATLRSALNLRKQLLAAKSKEQQLRIIEKGLEEARYLEASAVSELPMKSDFNVLARVDEKYFDPVPRPLFLDTYKPRLEPKTLKLPIRQVPQTTHWGTGALTTVLKGIGMLLTKRRL</sequence>
<dbReference type="EMBL" id="RAWE01000190">
    <property type="protein sequence ID" value="RKG97075.1"/>
    <property type="molecule type" value="Genomic_DNA"/>
</dbReference>